<organism evidence="1 2">
    <name type="scientific">Desulfosalsimonas propionicica</name>
    <dbReference type="NCBI Taxonomy" id="332175"/>
    <lineage>
        <taxon>Bacteria</taxon>
        <taxon>Pseudomonadati</taxon>
        <taxon>Thermodesulfobacteriota</taxon>
        <taxon>Desulfobacteria</taxon>
        <taxon>Desulfobacterales</taxon>
        <taxon>Desulfosalsimonadaceae</taxon>
        <taxon>Desulfosalsimonas</taxon>
    </lineage>
</organism>
<name>A0A7W0C7R6_9BACT</name>
<dbReference type="AlphaFoldDB" id="A0A7W0C7R6"/>
<proteinExistence type="predicted"/>
<accession>A0A7W0C7R6</accession>
<sequence length="244" mass="27057">MGALAHYLEARGIATTQISLIREHTEKIHPPRALWVPFDLGRPLGAPDDPSFQKKVLVSALELLNARSGPVLVDFLEEAPVGADDSDAAQEAWSCPISFSAPAQAETDLEKQVSALRREMTELMPWYDKRRKEKSRTAVANFEPDAAADLLCDYLLDQSPEPGDSEMTLAVAIRLAVQDLKTFYYEAASHQPGTTPPTSREFARWFWTQTAAGHLIRSVSEKCKTDPDKSLQMTGKAFLVPMGW</sequence>
<dbReference type="Proteomes" id="UP000525298">
    <property type="component" value="Unassembled WGS sequence"/>
</dbReference>
<protein>
    <submittedName>
        <fullName evidence="1">Uncharacterized protein</fullName>
    </submittedName>
</protein>
<dbReference type="EMBL" id="JACDUS010000002">
    <property type="protein sequence ID" value="MBA2880736.1"/>
    <property type="molecule type" value="Genomic_DNA"/>
</dbReference>
<gene>
    <name evidence="1" type="ORF">HNR65_001054</name>
</gene>
<comment type="caution">
    <text evidence="1">The sequence shown here is derived from an EMBL/GenBank/DDBJ whole genome shotgun (WGS) entry which is preliminary data.</text>
</comment>
<reference evidence="1 2" key="1">
    <citation type="submission" date="2020-07" db="EMBL/GenBank/DDBJ databases">
        <title>Genomic Encyclopedia of Type Strains, Phase IV (KMG-IV): sequencing the most valuable type-strain genomes for metagenomic binning, comparative biology and taxonomic classification.</title>
        <authorList>
            <person name="Goeker M."/>
        </authorList>
    </citation>
    <scope>NUCLEOTIDE SEQUENCE [LARGE SCALE GENOMIC DNA]</scope>
    <source>
        <strain evidence="1 2">DSM 17721</strain>
    </source>
</reference>
<evidence type="ECO:0000313" key="2">
    <source>
        <dbReference type="Proteomes" id="UP000525298"/>
    </source>
</evidence>
<keyword evidence="2" id="KW-1185">Reference proteome</keyword>
<evidence type="ECO:0000313" key="1">
    <source>
        <dbReference type="EMBL" id="MBA2880736.1"/>
    </source>
</evidence>